<dbReference type="AlphaFoldDB" id="V9L365"/>
<dbReference type="CDD" id="cd20541">
    <property type="entry name" value="CYCLIN_CNTD1"/>
    <property type="match status" value="1"/>
</dbReference>
<sequence>MRKVVVVRPGQSRGPSQAPELVFGAVSPELLEEFLVEVAKENDSNLRGLSRHAGSFKLPRLIEFIFLLCDQLELHPFTRYQAVEILERFMIRYIEKLRSSPQRDSDKRKLEQCGWGLLQVKMRDHFILRIMSCVQIASKLSFHYQIVNNAIALKFLQSLGYSYKKEDILNSELLILKTLSFEVNIPSPFTHTETLLEVMGYNDPSVPVKYLHSISLTVLKYVYLTRNTIYENLLKIAIENSSPSDLQKAKFVSVKEDCMLLAVGVIGASAFILNYTPWDKVMEQLASISGVTEESISEFSQVILRQILAGTSYAQ</sequence>
<dbReference type="GO" id="GO:0007131">
    <property type="term" value="P:reciprocal meiotic recombination"/>
    <property type="evidence" value="ECO:0007669"/>
    <property type="project" value="TreeGrafter"/>
</dbReference>
<reference evidence="1" key="1">
    <citation type="journal article" date="2014" name="Nature">
        <title>Elephant shark genome provides unique insights into gnathostome evolution.</title>
        <authorList>
            <consortium name="International Elephant Shark Genome Sequencing Consortium"/>
            <person name="Venkatesh B."/>
            <person name="Lee A.P."/>
            <person name="Ravi V."/>
            <person name="Maurya A.K."/>
            <person name="Lian M.M."/>
            <person name="Swann J.B."/>
            <person name="Ohta Y."/>
            <person name="Flajnik M.F."/>
            <person name="Sutoh Y."/>
            <person name="Kasahara M."/>
            <person name="Hoon S."/>
            <person name="Gangu V."/>
            <person name="Roy S.W."/>
            <person name="Irimia M."/>
            <person name="Korzh V."/>
            <person name="Kondrychyn I."/>
            <person name="Lim Z.W."/>
            <person name="Tay B.H."/>
            <person name="Tohari S."/>
            <person name="Kong K.W."/>
            <person name="Ho S."/>
            <person name="Lorente-Galdos B."/>
            <person name="Quilez J."/>
            <person name="Marques-Bonet T."/>
            <person name="Raney B.J."/>
            <person name="Ingham P.W."/>
            <person name="Tay A."/>
            <person name="Hillier L.W."/>
            <person name="Minx P."/>
            <person name="Boehm T."/>
            <person name="Wilson R.K."/>
            <person name="Brenner S."/>
            <person name="Warren W.C."/>
        </authorList>
    </citation>
    <scope>NUCLEOTIDE SEQUENCE</scope>
    <source>
        <tissue evidence="1">Ovary</tissue>
    </source>
</reference>
<dbReference type="InterPro" id="IPR036915">
    <property type="entry name" value="Cyclin-like_sf"/>
</dbReference>
<dbReference type="SUPFAM" id="SSF47954">
    <property type="entry name" value="Cyclin-like"/>
    <property type="match status" value="1"/>
</dbReference>
<dbReference type="GO" id="GO:0035861">
    <property type="term" value="C:site of double-strand break"/>
    <property type="evidence" value="ECO:0007669"/>
    <property type="project" value="TreeGrafter"/>
</dbReference>
<dbReference type="PANTHER" id="PTHR21615">
    <property type="entry name" value="CYCLIN N-TERMINAL DOMAIN-CONTAINING PROTEIN 1"/>
    <property type="match status" value="1"/>
</dbReference>
<dbReference type="Gene3D" id="1.10.472.10">
    <property type="entry name" value="Cyclin-like"/>
    <property type="match status" value="1"/>
</dbReference>
<organism evidence="1">
    <name type="scientific">Callorhinchus milii</name>
    <name type="common">Ghost shark</name>
    <dbReference type="NCBI Taxonomy" id="7868"/>
    <lineage>
        <taxon>Eukaryota</taxon>
        <taxon>Metazoa</taxon>
        <taxon>Chordata</taxon>
        <taxon>Craniata</taxon>
        <taxon>Vertebrata</taxon>
        <taxon>Chondrichthyes</taxon>
        <taxon>Holocephali</taxon>
        <taxon>Chimaeriformes</taxon>
        <taxon>Callorhinchidae</taxon>
        <taxon>Callorhinchus</taxon>
    </lineage>
</organism>
<protein>
    <submittedName>
        <fullName evidence="1">Cyclin N-terminal domain-containing protein 1-like protein</fullName>
    </submittedName>
</protein>
<evidence type="ECO:0000313" key="1">
    <source>
        <dbReference type="EMBL" id="AFP05776.1"/>
    </source>
</evidence>
<proteinExistence type="evidence at transcript level"/>
<dbReference type="EMBL" id="JW873259">
    <property type="protein sequence ID" value="AFP05776.1"/>
    <property type="molecule type" value="mRNA"/>
</dbReference>
<accession>V9L365</accession>
<name>V9L365_CALMI</name>
<dbReference type="PANTHER" id="PTHR21615:SF2">
    <property type="entry name" value="CYCLIN N-TERMINAL DOMAIN-CONTAINING PROTEIN 1"/>
    <property type="match status" value="1"/>
</dbReference>